<dbReference type="Gene3D" id="2.60.120.10">
    <property type="entry name" value="Jelly Rolls"/>
    <property type="match status" value="1"/>
</dbReference>
<dbReference type="PANTHER" id="PTHR13903:SF8">
    <property type="entry name" value="PIRIN"/>
    <property type="match status" value="1"/>
</dbReference>
<dbReference type="PANTHER" id="PTHR13903">
    <property type="entry name" value="PIRIN-RELATED"/>
    <property type="match status" value="1"/>
</dbReference>
<evidence type="ECO:0000313" key="3">
    <source>
        <dbReference type="Proteomes" id="UP000697710"/>
    </source>
</evidence>
<name>A0A956M392_UNCEI</name>
<dbReference type="EMBL" id="JAGQHR010001170">
    <property type="protein sequence ID" value="MCA9730399.1"/>
    <property type="molecule type" value="Genomic_DNA"/>
</dbReference>
<proteinExistence type="predicted"/>
<dbReference type="InterPro" id="IPR012093">
    <property type="entry name" value="Pirin"/>
</dbReference>
<reference evidence="2" key="2">
    <citation type="journal article" date="2021" name="Microbiome">
        <title>Successional dynamics and alternative stable states in a saline activated sludge microbial community over 9 years.</title>
        <authorList>
            <person name="Wang Y."/>
            <person name="Ye J."/>
            <person name="Ju F."/>
            <person name="Liu L."/>
            <person name="Boyd J.A."/>
            <person name="Deng Y."/>
            <person name="Parks D.H."/>
            <person name="Jiang X."/>
            <person name="Yin X."/>
            <person name="Woodcroft B.J."/>
            <person name="Tyson G.W."/>
            <person name="Hugenholtz P."/>
            <person name="Polz M.F."/>
            <person name="Zhang T."/>
        </authorList>
    </citation>
    <scope>NUCLEOTIDE SEQUENCE</scope>
    <source>
        <strain evidence="2">HKST-UBA01</strain>
    </source>
</reference>
<dbReference type="InterPro" id="IPR008778">
    <property type="entry name" value="Pirin_C_dom"/>
</dbReference>
<sequence length="156" mass="17543">EHETAPAPAPNSWAADPEHDVAIWNIKLDAGARYLLPAAKAGTNRSIYFYEGDRMHLNEQELAHYHQAEVKADSAIMLTAGDKPCSILVLQGQPINEPVVQHGPFVMNTREEIQQAFADYQATQFGGWPWERIDPVHDRQAGRFARHSDGREERMG</sequence>
<dbReference type="Proteomes" id="UP000697710">
    <property type="component" value="Unassembled WGS sequence"/>
</dbReference>
<dbReference type="InterPro" id="IPR011051">
    <property type="entry name" value="RmlC_Cupin_sf"/>
</dbReference>
<feature type="non-terminal residue" evidence="2">
    <location>
        <position position="1"/>
    </location>
</feature>
<reference evidence="2" key="1">
    <citation type="submission" date="2020-04" db="EMBL/GenBank/DDBJ databases">
        <authorList>
            <person name="Zhang T."/>
        </authorList>
    </citation>
    <scope>NUCLEOTIDE SEQUENCE</scope>
    <source>
        <strain evidence="2">HKST-UBA01</strain>
    </source>
</reference>
<dbReference type="InterPro" id="IPR014710">
    <property type="entry name" value="RmlC-like_jellyroll"/>
</dbReference>
<evidence type="ECO:0000313" key="2">
    <source>
        <dbReference type="EMBL" id="MCA9730399.1"/>
    </source>
</evidence>
<evidence type="ECO:0000259" key="1">
    <source>
        <dbReference type="Pfam" id="PF05726"/>
    </source>
</evidence>
<accession>A0A956M392</accession>
<dbReference type="AlphaFoldDB" id="A0A956M392"/>
<gene>
    <name evidence="2" type="ORF">KC729_22145</name>
</gene>
<organism evidence="2 3">
    <name type="scientific">Eiseniibacteriota bacterium</name>
    <dbReference type="NCBI Taxonomy" id="2212470"/>
    <lineage>
        <taxon>Bacteria</taxon>
        <taxon>Candidatus Eiseniibacteriota</taxon>
    </lineage>
</organism>
<protein>
    <submittedName>
        <fullName evidence="2">Pirin family protein</fullName>
    </submittedName>
</protein>
<dbReference type="Pfam" id="PF05726">
    <property type="entry name" value="Pirin_C"/>
    <property type="match status" value="1"/>
</dbReference>
<dbReference type="SUPFAM" id="SSF51182">
    <property type="entry name" value="RmlC-like cupins"/>
    <property type="match status" value="1"/>
</dbReference>
<comment type="caution">
    <text evidence="2">The sequence shown here is derived from an EMBL/GenBank/DDBJ whole genome shotgun (WGS) entry which is preliminary data.</text>
</comment>
<feature type="domain" description="Pirin C-terminal" evidence="1">
    <location>
        <begin position="24"/>
        <end position="126"/>
    </location>
</feature>